<dbReference type="EMBL" id="AGEL01000010">
    <property type="protein sequence ID" value="EHO16221.1"/>
    <property type="molecule type" value="Genomic_DNA"/>
</dbReference>
<dbReference type="GeneID" id="86941275"/>
<dbReference type="PANTHER" id="PTHR43566">
    <property type="entry name" value="CONSERVED PROTEIN"/>
    <property type="match status" value="1"/>
</dbReference>
<protein>
    <recommendedName>
        <fullName evidence="5">ATP-binding protein</fullName>
    </recommendedName>
</protein>
<dbReference type="AlphaFoldDB" id="A0AA36Y476"/>
<proteinExistence type="predicted"/>
<evidence type="ECO:0008006" key="5">
    <source>
        <dbReference type="Google" id="ProtNLM"/>
    </source>
</evidence>
<dbReference type="Proteomes" id="UP000018466">
    <property type="component" value="Unassembled WGS sequence"/>
</dbReference>
<dbReference type="SUPFAM" id="SSF52540">
    <property type="entry name" value="P-loop containing nucleoside triphosphate hydrolases"/>
    <property type="match status" value="1"/>
</dbReference>
<comment type="caution">
    <text evidence="3">The sequence shown here is derived from an EMBL/GenBank/DDBJ whole genome shotgun (WGS) entry which is preliminary data.</text>
</comment>
<name>A0AA36Y476_9FIRM</name>
<feature type="domain" description="AAA" evidence="1">
    <location>
        <begin position="19"/>
        <end position="135"/>
    </location>
</feature>
<evidence type="ECO:0000313" key="3">
    <source>
        <dbReference type="EMBL" id="EHO16221.1"/>
    </source>
</evidence>
<dbReference type="SUPFAM" id="SSF52980">
    <property type="entry name" value="Restriction endonuclease-like"/>
    <property type="match status" value="1"/>
</dbReference>
<evidence type="ECO:0000259" key="1">
    <source>
        <dbReference type="Pfam" id="PF13173"/>
    </source>
</evidence>
<dbReference type="Pfam" id="PF13173">
    <property type="entry name" value="AAA_14"/>
    <property type="match status" value="1"/>
</dbReference>
<gene>
    <name evidence="3" type="ORF">HMPREF9623_01542</name>
</gene>
<evidence type="ECO:0000259" key="2">
    <source>
        <dbReference type="Pfam" id="PF13635"/>
    </source>
</evidence>
<dbReference type="InterPro" id="IPR011335">
    <property type="entry name" value="Restrct_endonuc-II-like"/>
</dbReference>
<accession>A0AA36Y476</accession>
<reference evidence="3 4" key="1">
    <citation type="submission" date="2011-10" db="EMBL/GenBank/DDBJ databases">
        <title>The Genome Sequence of Lachnospiraceae bacterium ACC2.</title>
        <authorList>
            <consortium name="The Broad Institute Genome Sequencing Platform"/>
            <person name="Earl A."/>
            <person name="Ward D."/>
            <person name="Feldgarden M."/>
            <person name="Gevers D."/>
            <person name="Sizova M."/>
            <person name="Hazen A."/>
            <person name="Epstein S."/>
            <person name="Young S.K."/>
            <person name="Zeng Q."/>
            <person name="Gargeya S."/>
            <person name="Fitzgerald M."/>
            <person name="Haas B."/>
            <person name="Abouelleil A."/>
            <person name="Alvarado L."/>
            <person name="Arachchi H.M."/>
            <person name="Berlin A."/>
            <person name="Brown A."/>
            <person name="Chapman S.B."/>
            <person name="Chen Z."/>
            <person name="Dunbar C."/>
            <person name="Freedman E."/>
            <person name="Gearin G."/>
            <person name="Goldberg J."/>
            <person name="Griggs A."/>
            <person name="Gujja S."/>
            <person name="Heiman D."/>
            <person name="Howarth C."/>
            <person name="Larson L."/>
            <person name="Lui A."/>
            <person name="MacDonald P.J.P."/>
            <person name="Montmayeur A."/>
            <person name="Murphy C."/>
            <person name="Neiman D."/>
            <person name="Pearson M."/>
            <person name="Priest M."/>
            <person name="Roberts A."/>
            <person name="Saif S."/>
            <person name="Shea T."/>
            <person name="Shenoy N."/>
            <person name="Sisk P."/>
            <person name="Stolte C."/>
            <person name="Sykes S."/>
            <person name="Wortman J."/>
            <person name="Nusbaum C."/>
            <person name="Birren B."/>
        </authorList>
    </citation>
    <scope>NUCLEOTIDE SEQUENCE [LARGE SCALE GENOMIC DNA]</scope>
    <source>
        <strain evidence="3 4">ACC2</strain>
    </source>
</reference>
<dbReference type="PANTHER" id="PTHR43566:SF2">
    <property type="entry name" value="DUF4143 DOMAIN-CONTAINING PROTEIN"/>
    <property type="match status" value="1"/>
</dbReference>
<dbReference type="RefSeq" id="WP_009533374.1">
    <property type="nucleotide sequence ID" value="NZ_JH590863.1"/>
</dbReference>
<dbReference type="InterPro" id="IPR027417">
    <property type="entry name" value="P-loop_NTPase"/>
</dbReference>
<feature type="domain" description="DUF4143" evidence="2">
    <location>
        <begin position="196"/>
        <end position="361"/>
    </location>
</feature>
<dbReference type="Pfam" id="PF13635">
    <property type="entry name" value="DUF4143"/>
    <property type="match status" value="1"/>
</dbReference>
<organism evidence="3 4">
    <name type="scientific">Stomatobaculum longum</name>
    <dbReference type="NCBI Taxonomy" id="796942"/>
    <lineage>
        <taxon>Bacteria</taxon>
        <taxon>Bacillati</taxon>
        <taxon>Bacillota</taxon>
        <taxon>Clostridia</taxon>
        <taxon>Lachnospirales</taxon>
        <taxon>Lachnospiraceae</taxon>
        <taxon>Stomatobaculum</taxon>
    </lineage>
</organism>
<dbReference type="InterPro" id="IPR025420">
    <property type="entry name" value="DUF4143"/>
</dbReference>
<sequence>MEYIHRQIEDVVCKAAQSFKAVLITGARQTGKSTLLRELFPERKQLSFDDLFLEEQAKENPEIFMMLHEPPVVLNEVQRVPDLFRYLKLHCDGSEAKGQFLLSGSQPFSLMRLAFESLAGRVAVLELSTLSLRELTGDSFSAPFVPGLDYLRERQKTVVKPKNIWEYIHRGGYPGVQDATVDWQMYFSSYVKTYLERDVRELSAVQDLDAFRKFMIACAARTGEILNYSNIAGEIGKDADTVKRWLSILEASGIIYLLEPYTASVLKHAIKTPKLYFRDTGLAAYLTRWLTVETLANGAMSGAFFETFVISEILKSYANRGLDYRYFVSYYRGRDLKSTTESEIDFIIEENGILYPVEIKQSSRPKADMTAAFQLLDTIPEKKRGMGAVVCLCPEPGVLRENVLALPVWYI</sequence>
<keyword evidence="4" id="KW-1185">Reference proteome</keyword>
<dbReference type="InterPro" id="IPR041682">
    <property type="entry name" value="AAA_14"/>
</dbReference>
<evidence type="ECO:0000313" key="4">
    <source>
        <dbReference type="Proteomes" id="UP000018466"/>
    </source>
</evidence>